<reference evidence="1 2" key="1">
    <citation type="journal article" date="2015" name="Sci. Rep.">
        <title>Chromosome-level genome map provides insights into diverse defense mechanisms in the medicinal fungus Ganoderma sinense.</title>
        <authorList>
            <person name="Zhu Y."/>
            <person name="Xu J."/>
            <person name="Sun C."/>
            <person name="Zhou S."/>
            <person name="Xu H."/>
            <person name="Nelson D.R."/>
            <person name="Qian J."/>
            <person name="Song J."/>
            <person name="Luo H."/>
            <person name="Xiang L."/>
            <person name="Li Y."/>
            <person name="Xu Z."/>
            <person name="Ji A."/>
            <person name="Wang L."/>
            <person name="Lu S."/>
            <person name="Hayward A."/>
            <person name="Sun W."/>
            <person name="Li X."/>
            <person name="Schwartz D.C."/>
            <person name="Wang Y."/>
            <person name="Chen S."/>
        </authorList>
    </citation>
    <scope>NUCLEOTIDE SEQUENCE [LARGE SCALE GENOMIC DNA]</scope>
    <source>
        <strain evidence="1 2">ZZ0214-1</strain>
    </source>
</reference>
<accession>A0A2G8S7D6</accession>
<dbReference type="Proteomes" id="UP000230002">
    <property type="component" value="Unassembled WGS sequence"/>
</dbReference>
<keyword evidence="2" id="KW-1185">Reference proteome</keyword>
<dbReference type="STRING" id="1077348.A0A2G8S7D6"/>
<dbReference type="AlphaFoldDB" id="A0A2G8S7D6"/>
<protein>
    <recommendedName>
        <fullName evidence="3">HNH nuclease domain-containing protein</fullName>
    </recommendedName>
</protein>
<dbReference type="OrthoDB" id="2104739at2759"/>
<dbReference type="EMBL" id="AYKW01000019">
    <property type="protein sequence ID" value="PIL29689.1"/>
    <property type="molecule type" value="Genomic_DNA"/>
</dbReference>
<proteinExistence type="predicted"/>
<sequence>MTASKKVEAIYSRIVGYLLLRPPSETARGTVTLELESCNRDIKPYLAVYGLGAMYLKLLIQIFKKTRGRTPPPSEHSSRHSFDAIRDDYLQNLCATPRDHFSAKAAGLVRDDYRCMLTGRVDIKYGTLQPDRPFSATRTQCCHIFPDSLGNVAVGGTGLGAKELQAATVWTILEQFGYGDVCDQLKPDAGGTSLHRMENIMTLDMVVNHWFDELMVWLEEVPDERDCYYVRLAKPLTHTNTGIPERLQFVAHSDHPLPSPRFLQIHAACCRIAHLAGAAEHLDEILDEGEGMKVLDPDGSSARVLEYYLLRCGSRLVPPVV</sequence>
<evidence type="ECO:0000313" key="2">
    <source>
        <dbReference type="Proteomes" id="UP000230002"/>
    </source>
</evidence>
<evidence type="ECO:0008006" key="3">
    <source>
        <dbReference type="Google" id="ProtNLM"/>
    </source>
</evidence>
<name>A0A2G8S7D6_9APHY</name>
<gene>
    <name evidence="1" type="ORF">GSI_08127</name>
</gene>
<organism evidence="1 2">
    <name type="scientific">Ganoderma sinense ZZ0214-1</name>
    <dbReference type="NCBI Taxonomy" id="1077348"/>
    <lineage>
        <taxon>Eukaryota</taxon>
        <taxon>Fungi</taxon>
        <taxon>Dikarya</taxon>
        <taxon>Basidiomycota</taxon>
        <taxon>Agaricomycotina</taxon>
        <taxon>Agaricomycetes</taxon>
        <taxon>Polyporales</taxon>
        <taxon>Polyporaceae</taxon>
        <taxon>Ganoderma</taxon>
    </lineage>
</organism>
<evidence type="ECO:0000313" key="1">
    <source>
        <dbReference type="EMBL" id="PIL29689.1"/>
    </source>
</evidence>
<comment type="caution">
    <text evidence="1">The sequence shown here is derived from an EMBL/GenBank/DDBJ whole genome shotgun (WGS) entry which is preliminary data.</text>
</comment>